<evidence type="ECO:0000256" key="3">
    <source>
        <dbReference type="ARBA" id="ARBA00022692"/>
    </source>
</evidence>
<reference evidence="13" key="1">
    <citation type="submission" date="2021-06" db="EMBL/GenBank/DDBJ databases">
        <authorList>
            <person name="Kallberg Y."/>
            <person name="Tangrot J."/>
            <person name="Rosling A."/>
        </authorList>
    </citation>
    <scope>NUCLEOTIDE SEQUENCE</scope>
    <source>
        <strain evidence="13">BR232B</strain>
    </source>
</reference>
<keyword evidence="4" id="KW-0999">Mitochondrion inner membrane</keyword>
<evidence type="ECO:0000256" key="4">
    <source>
        <dbReference type="ARBA" id="ARBA00022792"/>
    </source>
</evidence>
<accession>A0A9N9D209</accession>
<dbReference type="NCBIfam" id="TIGR03592">
    <property type="entry name" value="yidC_oxa1_cterm"/>
    <property type="match status" value="1"/>
</dbReference>
<evidence type="ECO:0000259" key="12">
    <source>
        <dbReference type="Pfam" id="PF02096"/>
    </source>
</evidence>
<dbReference type="GO" id="GO:0032977">
    <property type="term" value="F:membrane insertase activity"/>
    <property type="evidence" value="ECO:0007669"/>
    <property type="project" value="InterPro"/>
</dbReference>
<evidence type="ECO:0000256" key="10">
    <source>
        <dbReference type="SAM" id="MobiDB-lite"/>
    </source>
</evidence>
<protein>
    <submittedName>
        <fullName evidence="13">1673_t:CDS:1</fullName>
    </submittedName>
</protein>
<dbReference type="GO" id="GO:0032979">
    <property type="term" value="P:protein insertion into mitochondrial inner membrane from matrix"/>
    <property type="evidence" value="ECO:0007669"/>
    <property type="project" value="TreeGrafter"/>
</dbReference>
<dbReference type="CDD" id="cd20069">
    <property type="entry name" value="5TM_Oxa1-like"/>
    <property type="match status" value="1"/>
</dbReference>
<evidence type="ECO:0000256" key="9">
    <source>
        <dbReference type="RuleBase" id="RU003945"/>
    </source>
</evidence>
<dbReference type="AlphaFoldDB" id="A0A9N9D209"/>
<evidence type="ECO:0000256" key="11">
    <source>
        <dbReference type="SAM" id="Phobius"/>
    </source>
</evidence>
<sequence length="368" mass="40200">MEQERFVHLFAYEVPMTKSSGIRAQIRCYTTPTPASETLQSSAAIVDDAPELILLPDLPDSQTLDGTVSVAADPITADVIADAALKVGDLKAMGLVHSTPVGLVESLLEAIHVYTGLPWWSTIVAFSIIVRVALLPLNIASARNVAKMAIVQPKIQALMEEVNEAKKRGDQAAMLAKSQETADIFRKAGVNPFKNFFIAAVQAPVMISIFLAIRDMAKFPVPGFKIGGVHWIQDLTLPDPYYILPVATALGFLAVLETAETNAAPSGQAQRLKNTFRFVALLGIPFASYLPAGCLVFFSTNSALSITQTFLLRNKTVKRALDIPEVPKYLVSSKPSPSPAPQKSFREQFQSLYGDSNQNLQRRQRKRF</sequence>
<keyword evidence="7" id="KW-0496">Mitochondrion</keyword>
<evidence type="ECO:0000256" key="2">
    <source>
        <dbReference type="ARBA" id="ARBA00009877"/>
    </source>
</evidence>
<dbReference type="OrthoDB" id="2148490at2759"/>
<keyword evidence="5" id="KW-0809">Transit peptide</keyword>
<evidence type="ECO:0000256" key="6">
    <source>
        <dbReference type="ARBA" id="ARBA00022989"/>
    </source>
</evidence>
<gene>
    <name evidence="13" type="ORF">PBRASI_LOCUS8873</name>
</gene>
<feature type="transmembrane region" description="Helical" evidence="11">
    <location>
        <begin position="117"/>
        <end position="139"/>
    </location>
</feature>
<feature type="transmembrane region" description="Helical" evidence="11">
    <location>
        <begin position="241"/>
        <end position="259"/>
    </location>
</feature>
<evidence type="ECO:0000313" key="14">
    <source>
        <dbReference type="Proteomes" id="UP000789739"/>
    </source>
</evidence>
<comment type="subcellular location">
    <subcellularLocation>
        <location evidence="9">Membrane</location>
        <topology evidence="9">Multi-pass membrane protein</topology>
    </subcellularLocation>
    <subcellularLocation>
        <location evidence="1">Mitochondrion inner membrane</location>
        <topology evidence="1">Multi-pass membrane protein</topology>
    </subcellularLocation>
</comment>
<evidence type="ECO:0000256" key="7">
    <source>
        <dbReference type="ARBA" id="ARBA00023128"/>
    </source>
</evidence>
<dbReference type="EMBL" id="CAJVPI010001714">
    <property type="protein sequence ID" value="CAG8624037.1"/>
    <property type="molecule type" value="Genomic_DNA"/>
</dbReference>
<evidence type="ECO:0000256" key="5">
    <source>
        <dbReference type="ARBA" id="ARBA00022946"/>
    </source>
</evidence>
<proteinExistence type="inferred from homology"/>
<evidence type="ECO:0000256" key="1">
    <source>
        <dbReference type="ARBA" id="ARBA00004448"/>
    </source>
</evidence>
<evidence type="ECO:0000313" key="13">
    <source>
        <dbReference type="EMBL" id="CAG8624037.1"/>
    </source>
</evidence>
<keyword evidence="14" id="KW-1185">Reference proteome</keyword>
<evidence type="ECO:0000256" key="8">
    <source>
        <dbReference type="ARBA" id="ARBA00023136"/>
    </source>
</evidence>
<feature type="transmembrane region" description="Helical" evidence="11">
    <location>
        <begin position="279"/>
        <end position="298"/>
    </location>
</feature>
<dbReference type="InterPro" id="IPR028055">
    <property type="entry name" value="YidC/Oxa/ALB_C"/>
</dbReference>
<dbReference type="GO" id="GO:0005743">
    <property type="term" value="C:mitochondrial inner membrane"/>
    <property type="evidence" value="ECO:0007669"/>
    <property type="project" value="UniProtKB-SubCell"/>
</dbReference>
<feature type="domain" description="Membrane insertase YidC/Oxa/ALB C-terminal" evidence="12">
    <location>
        <begin position="119"/>
        <end position="313"/>
    </location>
</feature>
<feature type="transmembrane region" description="Helical" evidence="11">
    <location>
        <begin position="196"/>
        <end position="213"/>
    </location>
</feature>
<feature type="compositionally biased region" description="Polar residues" evidence="10">
    <location>
        <begin position="347"/>
        <end position="361"/>
    </location>
</feature>
<dbReference type="PANTHER" id="PTHR12428">
    <property type="entry name" value="OXA1"/>
    <property type="match status" value="1"/>
</dbReference>
<organism evidence="13 14">
    <name type="scientific">Paraglomus brasilianum</name>
    <dbReference type="NCBI Taxonomy" id="144538"/>
    <lineage>
        <taxon>Eukaryota</taxon>
        <taxon>Fungi</taxon>
        <taxon>Fungi incertae sedis</taxon>
        <taxon>Mucoromycota</taxon>
        <taxon>Glomeromycotina</taxon>
        <taxon>Glomeromycetes</taxon>
        <taxon>Paraglomerales</taxon>
        <taxon>Paraglomeraceae</taxon>
        <taxon>Paraglomus</taxon>
    </lineage>
</organism>
<keyword evidence="8 11" id="KW-0472">Membrane</keyword>
<name>A0A9N9D209_9GLOM</name>
<dbReference type="Proteomes" id="UP000789739">
    <property type="component" value="Unassembled WGS sequence"/>
</dbReference>
<keyword evidence="3 9" id="KW-0812">Transmembrane</keyword>
<dbReference type="PANTHER" id="PTHR12428:SF66">
    <property type="entry name" value="MITOCHONDRIAL INNER MEMBRANE PROTEIN OXA1L"/>
    <property type="match status" value="1"/>
</dbReference>
<dbReference type="InterPro" id="IPR001708">
    <property type="entry name" value="YidC/ALB3/OXA1/COX18"/>
</dbReference>
<comment type="similarity">
    <text evidence="2 9">Belongs to the OXA1/ALB3/YidC family.</text>
</comment>
<comment type="caution">
    <text evidence="13">The sequence shown here is derived from an EMBL/GenBank/DDBJ whole genome shotgun (WGS) entry which is preliminary data.</text>
</comment>
<dbReference type="Pfam" id="PF02096">
    <property type="entry name" value="60KD_IMP"/>
    <property type="match status" value="1"/>
</dbReference>
<feature type="region of interest" description="Disordered" evidence="10">
    <location>
        <begin position="331"/>
        <end position="368"/>
    </location>
</feature>
<keyword evidence="6 11" id="KW-1133">Transmembrane helix</keyword>